<dbReference type="AlphaFoldDB" id="A0A5N0V104"/>
<sequence length="277" mass="30433">MIYKTEEGRREVLRRYEEILDGWPVPAERKRVPTGEGETFVLVSGPEHAPPLVLLHGSGSNAAMWQADVRAWSEDFRVHAVDLIGEPGLSAPTRLPLGSDGIARWLDEVLDGLGLGKAALVGASLGGWHALDYAIRRPDRVTRLALLCPGGLGKQTYGWVLPSLLLKPFGRWGTLRTLKLVAGVDPREAPESAEYVALIFTHFLPRREKLPVFSDAELAKLTMPVRVIVGGRDAMFDSKDTETRARQAIPGVAVTVLPEVAHWIPGQTETLRDFLRG</sequence>
<dbReference type="Proteomes" id="UP000319769">
    <property type="component" value="Unassembled WGS sequence"/>
</dbReference>
<dbReference type="InterPro" id="IPR050266">
    <property type="entry name" value="AB_hydrolase_sf"/>
</dbReference>
<dbReference type="PANTHER" id="PTHR43798:SF33">
    <property type="entry name" value="HYDROLASE, PUTATIVE (AFU_ORTHOLOGUE AFUA_2G14860)-RELATED"/>
    <property type="match status" value="1"/>
</dbReference>
<organism evidence="2 3">
    <name type="scientific">Amycolatopsis acidicola</name>
    <dbReference type="NCBI Taxonomy" id="2596893"/>
    <lineage>
        <taxon>Bacteria</taxon>
        <taxon>Bacillati</taxon>
        <taxon>Actinomycetota</taxon>
        <taxon>Actinomycetes</taxon>
        <taxon>Pseudonocardiales</taxon>
        <taxon>Pseudonocardiaceae</taxon>
        <taxon>Amycolatopsis</taxon>
    </lineage>
</organism>
<dbReference type="RefSeq" id="WP_144751164.1">
    <property type="nucleotide sequence ID" value="NZ_VMNW02000040.1"/>
</dbReference>
<proteinExistence type="predicted"/>
<evidence type="ECO:0000313" key="2">
    <source>
        <dbReference type="EMBL" id="KAA9157592.1"/>
    </source>
</evidence>
<dbReference type="InterPro" id="IPR000073">
    <property type="entry name" value="AB_hydrolase_1"/>
</dbReference>
<evidence type="ECO:0000313" key="3">
    <source>
        <dbReference type="Proteomes" id="UP000319769"/>
    </source>
</evidence>
<dbReference type="GO" id="GO:0047372">
    <property type="term" value="F:monoacylglycerol lipase activity"/>
    <property type="evidence" value="ECO:0007669"/>
    <property type="project" value="TreeGrafter"/>
</dbReference>
<dbReference type="GO" id="GO:0046464">
    <property type="term" value="P:acylglycerol catabolic process"/>
    <property type="evidence" value="ECO:0007669"/>
    <property type="project" value="TreeGrafter"/>
</dbReference>
<dbReference type="EMBL" id="VMNW02000040">
    <property type="protein sequence ID" value="KAA9157592.1"/>
    <property type="molecule type" value="Genomic_DNA"/>
</dbReference>
<dbReference type="GO" id="GO:0016020">
    <property type="term" value="C:membrane"/>
    <property type="evidence" value="ECO:0007669"/>
    <property type="project" value="TreeGrafter"/>
</dbReference>
<keyword evidence="3" id="KW-1185">Reference proteome</keyword>
<gene>
    <name evidence="2" type="ORF">FPZ12_024655</name>
</gene>
<protein>
    <submittedName>
        <fullName evidence="2">Alpha/beta fold hydrolase</fullName>
    </submittedName>
</protein>
<comment type="caution">
    <text evidence="2">The sequence shown here is derived from an EMBL/GenBank/DDBJ whole genome shotgun (WGS) entry which is preliminary data.</text>
</comment>
<reference evidence="2" key="1">
    <citation type="submission" date="2019-09" db="EMBL/GenBank/DDBJ databases">
        <authorList>
            <person name="Teo W.F.A."/>
            <person name="Duangmal K."/>
        </authorList>
    </citation>
    <scope>NUCLEOTIDE SEQUENCE [LARGE SCALE GENOMIC DNA]</scope>
    <source>
        <strain evidence="2">K81G1</strain>
    </source>
</reference>
<dbReference type="OrthoDB" id="5513277at2"/>
<keyword evidence="2" id="KW-0378">Hydrolase</keyword>
<dbReference type="Pfam" id="PF12697">
    <property type="entry name" value="Abhydrolase_6"/>
    <property type="match status" value="1"/>
</dbReference>
<dbReference type="InterPro" id="IPR029058">
    <property type="entry name" value="AB_hydrolase_fold"/>
</dbReference>
<dbReference type="SUPFAM" id="SSF53474">
    <property type="entry name" value="alpha/beta-Hydrolases"/>
    <property type="match status" value="1"/>
</dbReference>
<name>A0A5N0V104_9PSEU</name>
<accession>A0A5N0V104</accession>
<feature type="domain" description="AB hydrolase-1" evidence="1">
    <location>
        <begin position="52"/>
        <end position="265"/>
    </location>
</feature>
<dbReference type="PANTHER" id="PTHR43798">
    <property type="entry name" value="MONOACYLGLYCEROL LIPASE"/>
    <property type="match status" value="1"/>
</dbReference>
<dbReference type="PRINTS" id="PR00111">
    <property type="entry name" value="ABHYDROLASE"/>
</dbReference>
<dbReference type="Gene3D" id="3.40.50.1820">
    <property type="entry name" value="alpha/beta hydrolase"/>
    <property type="match status" value="1"/>
</dbReference>
<evidence type="ECO:0000259" key="1">
    <source>
        <dbReference type="Pfam" id="PF12697"/>
    </source>
</evidence>